<evidence type="ECO:0000256" key="8">
    <source>
        <dbReference type="ARBA" id="ARBA00048679"/>
    </source>
</evidence>
<keyword evidence="13" id="KW-1185">Reference proteome</keyword>
<keyword evidence="4" id="KW-0547">Nucleotide-binding</keyword>
<dbReference type="InterPro" id="IPR008271">
    <property type="entry name" value="Ser/Thr_kinase_AS"/>
</dbReference>
<evidence type="ECO:0000259" key="11">
    <source>
        <dbReference type="PROSITE" id="PS51178"/>
    </source>
</evidence>
<dbReference type="CDD" id="cd06577">
    <property type="entry name" value="PASTA_pknB"/>
    <property type="match status" value="2"/>
</dbReference>
<dbReference type="Gene3D" id="3.30.200.20">
    <property type="entry name" value="Phosphorylase Kinase, domain 1"/>
    <property type="match status" value="1"/>
</dbReference>
<dbReference type="PROSITE" id="PS00108">
    <property type="entry name" value="PROTEIN_KINASE_ST"/>
    <property type="match status" value="1"/>
</dbReference>
<feature type="domain" description="PASTA" evidence="11">
    <location>
        <begin position="417"/>
        <end position="484"/>
    </location>
</feature>
<organism evidence="12 13">
    <name type="scientific">Philodulcilactobacillus myokoensis</name>
    <dbReference type="NCBI Taxonomy" id="2929573"/>
    <lineage>
        <taxon>Bacteria</taxon>
        <taxon>Bacillati</taxon>
        <taxon>Bacillota</taxon>
        <taxon>Bacilli</taxon>
        <taxon>Lactobacillales</taxon>
        <taxon>Lactobacillaceae</taxon>
        <taxon>Philodulcilactobacillus</taxon>
    </lineage>
</organism>
<comment type="caution">
    <text evidence="12">The sequence shown here is derived from an EMBL/GenBank/DDBJ whole genome shotgun (WGS) entry which is preliminary data.</text>
</comment>
<evidence type="ECO:0000256" key="3">
    <source>
        <dbReference type="ARBA" id="ARBA00022679"/>
    </source>
</evidence>
<dbReference type="Pfam" id="PF00069">
    <property type="entry name" value="Pkinase"/>
    <property type="match status" value="1"/>
</dbReference>
<keyword evidence="9" id="KW-0812">Transmembrane</keyword>
<dbReference type="PANTHER" id="PTHR44899:SF3">
    <property type="entry name" value="SERINE_THREONINE-PROTEIN KINASE NEK1"/>
    <property type="match status" value="1"/>
</dbReference>
<reference evidence="12" key="2">
    <citation type="journal article" date="2023" name="PLoS ONE">
        <title>Philodulcilactobacillus myokoensis gen. nov., sp. nov., a fructophilic, acidophilic, and agar-phobic lactic acid bacterium isolated from fermented vegetable extracts.</title>
        <authorList>
            <person name="Kouya T."/>
            <person name="Ishiyama Y."/>
            <person name="Ohashi S."/>
            <person name="Kumakubo R."/>
            <person name="Yamazaki T."/>
            <person name="Otaki T."/>
        </authorList>
    </citation>
    <scope>NUCLEOTIDE SEQUENCE</scope>
    <source>
        <strain evidence="12">WR16-4</strain>
    </source>
</reference>
<evidence type="ECO:0000313" key="13">
    <source>
        <dbReference type="Proteomes" id="UP001144204"/>
    </source>
</evidence>
<name>A0A9W6B0Y4_9LACO</name>
<evidence type="ECO:0000256" key="7">
    <source>
        <dbReference type="ARBA" id="ARBA00047899"/>
    </source>
</evidence>
<evidence type="ECO:0000256" key="9">
    <source>
        <dbReference type="SAM" id="Phobius"/>
    </source>
</evidence>
<evidence type="ECO:0000256" key="4">
    <source>
        <dbReference type="ARBA" id="ARBA00022741"/>
    </source>
</evidence>
<dbReference type="SMART" id="SM00220">
    <property type="entry name" value="S_TKc"/>
    <property type="match status" value="1"/>
</dbReference>
<dbReference type="Proteomes" id="UP001144204">
    <property type="component" value="Unassembled WGS sequence"/>
</dbReference>
<comment type="catalytic activity">
    <reaction evidence="8">
        <text>L-seryl-[protein] + ATP = O-phospho-L-seryl-[protein] + ADP + H(+)</text>
        <dbReference type="Rhea" id="RHEA:17989"/>
        <dbReference type="Rhea" id="RHEA-COMP:9863"/>
        <dbReference type="Rhea" id="RHEA-COMP:11604"/>
        <dbReference type="ChEBI" id="CHEBI:15378"/>
        <dbReference type="ChEBI" id="CHEBI:29999"/>
        <dbReference type="ChEBI" id="CHEBI:30616"/>
        <dbReference type="ChEBI" id="CHEBI:83421"/>
        <dbReference type="ChEBI" id="CHEBI:456216"/>
        <dbReference type="EC" id="2.7.11.1"/>
    </reaction>
</comment>
<proteinExistence type="predicted"/>
<keyword evidence="3" id="KW-0808">Transferase</keyword>
<sequence length="557" mass="64041">MQKGEVLNSRYKIIRALGNGGMANVYLAFDLILKRNICIKVLKLKLANNIKTKQRFKREAQALTHLNSPYIIKIYDYGEVDHVQYLVKEYVKGTTLDQYIMKNRPLSVRRAVQIMEQMVMATQEMHHHHIIHRDIKPQNILIDDHQTVKLMDFGIANILYEHSIDSKDKVIGSIRYLSPEQIKNNHATVQSDIYSLGVVFYELLAGHPAFTGNNINEIAKKHLKKSIPSIRTTRNDVPLEIDKIIAHAAARNSFDRYHNDLEFLNDLSNADSNNHNLKLTLNRHLNFDSSSDDSDTKVLNLTSLNDHSIKSDHFTLKDHHHSKVNQYFLWLFIFIGFLGLCFITLIVTKKYSVTIPNIKGKNKYEAIQILRRHHLNVSNIEFQDDHKLSYNNVISVSPQISMRVKANSKVVLVLSNGNGNFTVQNYIGQKYQSVIQELKWAGFKTSVSYQSSNDFPNGTIIKQSLPENMSIHPKNKSFHFVISSGMHKNKLKNLIGIKKNDVLKYAEDNHLHVTFQYQNSRQPYNTVINQNPLPGIIEYDGDNIVITLSSNQFDNVR</sequence>
<evidence type="ECO:0000256" key="6">
    <source>
        <dbReference type="ARBA" id="ARBA00022840"/>
    </source>
</evidence>
<feature type="domain" description="PASTA" evidence="11">
    <location>
        <begin position="349"/>
        <end position="416"/>
    </location>
</feature>
<dbReference type="PROSITE" id="PS51178">
    <property type="entry name" value="PASTA"/>
    <property type="match status" value="2"/>
</dbReference>
<dbReference type="FunFam" id="1.10.510.10:FF:000021">
    <property type="entry name" value="Serine/threonine protein kinase"/>
    <property type="match status" value="1"/>
</dbReference>
<evidence type="ECO:0000256" key="1">
    <source>
        <dbReference type="ARBA" id="ARBA00012513"/>
    </source>
</evidence>
<dbReference type="InterPro" id="IPR000719">
    <property type="entry name" value="Prot_kinase_dom"/>
</dbReference>
<protein>
    <recommendedName>
        <fullName evidence="1">non-specific serine/threonine protein kinase</fullName>
        <ecNumber evidence="1">2.7.11.1</ecNumber>
    </recommendedName>
</protein>
<dbReference type="FunFam" id="3.30.200.20:FF:000035">
    <property type="entry name" value="Serine/threonine protein kinase Stk1"/>
    <property type="match status" value="1"/>
</dbReference>
<dbReference type="NCBIfam" id="NF033483">
    <property type="entry name" value="PknB_PASTA_kin"/>
    <property type="match status" value="1"/>
</dbReference>
<gene>
    <name evidence="12" type="ORF">WR164_07910</name>
</gene>
<dbReference type="SUPFAM" id="SSF56112">
    <property type="entry name" value="Protein kinase-like (PK-like)"/>
    <property type="match status" value="1"/>
</dbReference>
<dbReference type="GO" id="GO:0005524">
    <property type="term" value="F:ATP binding"/>
    <property type="evidence" value="ECO:0007669"/>
    <property type="project" value="UniProtKB-KW"/>
</dbReference>
<feature type="transmembrane region" description="Helical" evidence="9">
    <location>
        <begin position="327"/>
        <end position="347"/>
    </location>
</feature>
<reference evidence="12" key="1">
    <citation type="submission" date="2022-07" db="EMBL/GenBank/DDBJ databases">
        <authorList>
            <person name="Kouya T."/>
            <person name="Ishiyama Y."/>
        </authorList>
    </citation>
    <scope>NUCLEOTIDE SEQUENCE</scope>
    <source>
        <strain evidence="12">WR16-4</strain>
    </source>
</reference>
<evidence type="ECO:0000259" key="10">
    <source>
        <dbReference type="PROSITE" id="PS50011"/>
    </source>
</evidence>
<dbReference type="RefSeq" id="WP_286136273.1">
    <property type="nucleotide sequence ID" value="NZ_BRPL01000002.1"/>
</dbReference>
<keyword evidence="6" id="KW-0067">ATP-binding</keyword>
<dbReference type="InterPro" id="IPR011009">
    <property type="entry name" value="Kinase-like_dom_sf"/>
</dbReference>
<dbReference type="AlphaFoldDB" id="A0A9W6B0Y4"/>
<dbReference type="Gene3D" id="3.30.10.20">
    <property type="match status" value="2"/>
</dbReference>
<evidence type="ECO:0000256" key="5">
    <source>
        <dbReference type="ARBA" id="ARBA00022777"/>
    </source>
</evidence>
<dbReference type="PANTHER" id="PTHR44899">
    <property type="entry name" value="CAMK FAMILY PROTEIN KINASE"/>
    <property type="match status" value="1"/>
</dbReference>
<feature type="domain" description="Protein kinase" evidence="10">
    <location>
        <begin position="11"/>
        <end position="268"/>
    </location>
</feature>
<keyword evidence="2 12" id="KW-0723">Serine/threonine-protein kinase</keyword>
<comment type="catalytic activity">
    <reaction evidence="7">
        <text>L-threonyl-[protein] + ATP = O-phospho-L-threonyl-[protein] + ADP + H(+)</text>
        <dbReference type="Rhea" id="RHEA:46608"/>
        <dbReference type="Rhea" id="RHEA-COMP:11060"/>
        <dbReference type="Rhea" id="RHEA-COMP:11605"/>
        <dbReference type="ChEBI" id="CHEBI:15378"/>
        <dbReference type="ChEBI" id="CHEBI:30013"/>
        <dbReference type="ChEBI" id="CHEBI:30616"/>
        <dbReference type="ChEBI" id="CHEBI:61977"/>
        <dbReference type="ChEBI" id="CHEBI:456216"/>
        <dbReference type="EC" id="2.7.11.1"/>
    </reaction>
</comment>
<dbReference type="CDD" id="cd14014">
    <property type="entry name" value="STKc_PknB_like"/>
    <property type="match status" value="1"/>
</dbReference>
<dbReference type="PROSITE" id="PS50011">
    <property type="entry name" value="PROTEIN_KINASE_DOM"/>
    <property type="match status" value="1"/>
</dbReference>
<dbReference type="EMBL" id="BRPL01000002">
    <property type="protein sequence ID" value="GLB46812.1"/>
    <property type="molecule type" value="Genomic_DNA"/>
</dbReference>
<accession>A0A9W6B0Y4</accession>
<dbReference type="InterPro" id="IPR005543">
    <property type="entry name" value="PASTA_dom"/>
</dbReference>
<keyword evidence="9" id="KW-1133">Transmembrane helix</keyword>
<dbReference type="SMART" id="SM00740">
    <property type="entry name" value="PASTA"/>
    <property type="match status" value="3"/>
</dbReference>
<dbReference type="GO" id="GO:0004674">
    <property type="term" value="F:protein serine/threonine kinase activity"/>
    <property type="evidence" value="ECO:0007669"/>
    <property type="project" value="UniProtKB-KW"/>
</dbReference>
<keyword evidence="9" id="KW-0472">Membrane</keyword>
<keyword evidence="5 12" id="KW-0418">Kinase</keyword>
<dbReference type="InterPro" id="IPR051131">
    <property type="entry name" value="NEK_Ser/Thr_kinase_NIMA"/>
</dbReference>
<evidence type="ECO:0000313" key="12">
    <source>
        <dbReference type="EMBL" id="GLB46812.1"/>
    </source>
</evidence>
<dbReference type="Pfam" id="PF03793">
    <property type="entry name" value="PASTA"/>
    <property type="match status" value="3"/>
</dbReference>
<dbReference type="Gene3D" id="1.10.510.10">
    <property type="entry name" value="Transferase(Phosphotransferase) domain 1"/>
    <property type="match status" value="1"/>
</dbReference>
<evidence type="ECO:0000256" key="2">
    <source>
        <dbReference type="ARBA" id="ARBA00022527"/>
    </source>
</evidence>
<dbReference type="EC" id="2.7.11.1" evidence="1"/>